<accession>A0A8H5F291</accession>
<dbReference type="EMBL" id="JAACJJ010000028">
    <property type="protein sequence ID" value="KAF5320922.1"/>
    <property type="molecule type" value="Genomic_DNA"/>
</dbReference>
<evidence type="ECO:0000313" key="2">
    <source>
        <dbReference type="Proteomes" id="UP000567179"/>
    </source>
</evidence>
<protein>
    <submittedName>
        <fullName evidence="1">Uncharacterized protein</fullName>
    </submittedName>
</protein>
<name>A0A8H5F291_9AGAR</name>
<gene>
    <name evidence="1" type="ORF">D9619_002142</name>
</gene>
<comment type="caution">
    <text evidence="1">The sequence shown here is derived from an EMBL/GenBank/DDBJ whole genome shotgun (WGS) entry which is preliminary data.</text>
</comment>
<reference evidence="1 2" key="1">
    <citation type="journal article" date="2020" name="ISME J.">
        <title>Uncovering the hidden diversity of litter-decomposition mechanisms in mushroom-forming fungi.</title>
        <authorList>
            <person name="Floudas D."/>
            <person name="Bentzer J."/>
            <person name="Ahren D."/>
            <person name="Johansson T."/>
            <person name="Persson P."/>
            <person name="Tunlid A."/>
        </authorList>
    </citation>
    <scope>NUCLEOTIDE SEQUENCE [LARGE SCALE GENOMIC DNA]</scope>
    <source>
        <strain evidence="1 2">CBS 101986</strain>
    </source>
</reference>
<evidence type="ECO:0000313" key="1">
    <source>
        <dbReference type="EMBL" id="KAF5320922.1"/>
    </source>
</evidence>
<keyword evidence="2" id="KW-1185">Reference proteome</keyword>
<dbReference type="Proteomes" id="UP000567179">
    <property type="component" value="Unassembled WGS sequence"/>
</dbReference>
<sequence>MRLGSCAAIAFRVEYMSVLDMQKGNVRVYKEQSRSKKSILHTFRVAAEQKNREEAARAQTGVVAGVANNDKSLVTSLITVLAFTEAKPIGWVMRSGQMSTELLPSTTSARCANFANQISARQHFFVGGEDQQPAITNFKLHQ</sequence>
<proteinExistence type="predicted"/>
<dbReference type="AlphaFoldDB" id="A0A8H5F291"/>
<organism evidence="1 2">
    <name type="scientific">Psilocybe cf. subviscida</name>
    <dbReference type="NCBI Taxonomy" id="2480587"/>
    <lineage>
        <taxon>Eukaryota</taxon>
        <taxon>Fungi</taxon>
        <taxon>Dikarya</taxon>
        <taxon>Basidiomycota</taxon>
        <taxon>Agaricomycotina</taxon>
        <taxon>Agaricomycetes</taxon>
        <taxon>Agaricomycetidae</taxon>
        <taxon>Agaricales</taxon>
        <taxon>Agaricineae</taxon>
        <taxon>Strophariaceae</taxon>
        <taxon>Psilocybe</taxon>
    </lineage>
</organism>